<dbReference type="Proteomes" id="UP000176914">
    <property type="component" value="Unassembled WGS sequence"/>
</dbReference>
<comment type="caution">
    <text evidence="2">The sequence shown here is derived from an EMBL/GenBank/DDBJ whole genome shotgun (WGS) entry which is preliminary data.</text>
</comment>
<reference evidence="2 3" key="1">
    <citation type="journal article" date="2016" name="Nat. Commun.">
        <title>Thousands of microbial genomes shed light on interconnected biogeochemical processes in an aquifer system.</title>
        <authorList>
            <person name="Anantharaman K."/>
            <person name="Brown C.T."/>
            <person name="Hug L.A."/>
            <person name="Sharon I."/>
            <person name="Castelle C.J."/>
            <person name="Probst A.J."/>
            <person name="Thomas B.C."/>
            <person name="Singh A."/>
            <person name="Wilkins M.J."/>
            <person name="Karaoz U."/>
            <person name="Brodie E.L."/>
            <person name="Williams K.H."/>
            <person name="Hubbard S.S."/>
            <person name="Banfield J.F."/>
        </authorList>
    </citation>
    <scope>NUCLEOTIDE SEQUENCE [LARGE SCALE GENOMIC DNA]</scope>
</reference>
<sequence length="107" mass="11548">MHKTVFCITAACLLAMGTARAQESPGCSLSVNVIEKSTERGYGIYIEGVAVDCKTKDDTYRAIAAGIQAFQKAATLEQNPLKSQCYELPAWKPVECRSTAAFGPDIK</sequence>
<accession>A0A1F6E625</accession>
<dbReference type="AlphaFoldDB" id="A0A1F6E625"/>
<feature type="signal peptide" evidence="1">
    <location>
        <begin position="1"/>
        <end position="21"/>
    </location>
</feature>
<proteinExistence type="predicted"/>
<keyword evidence="1" id="KW-0732">Signal</keyword>
<dbReference type="EMBL" id="MFLL01000018">
    <property type="protein sequence ID" value="OGG69154.1"/>
    <property type="molecule type" value="Genomic_DNA"/>
</dbReference>
<organism evidence="2 3">
    <name type="scientific">Candidatus Kaiserbacteria bacterium RIFCSPHIGHO2_02_FULL_55_25</name>
    <dbReference type="NCBI Taxonomy" id="1798498"/>
    <lineage>
        <taxon>Bacteria</taxon>
        <taxon>Candidatus Kaiseribacteriota</taxon>
    </lineage>
</organism>
<evidence type="ECO:0000256" key="1">
    <source>
        <dbReference type="SAM" id="SignalP"/>
    </source>
</evidence>
<feature type="chain" id="PRO_5009524061" evidence="1">
    <location>
        <begin position="22"/>
        <end position="107"/>
    </location>
</feature>
<name>A0A1F6E625_9BACT</name>
<evidence type="ECO:0000313" key="2">
    <source>
        <dbReference type="EMBL" id="OGG69154.1"/>
    </source>
</evidence>
<evidence type="ECO:0000313" key="3">
    <source>
        <dbReference type="Proteomes" id="UP000176914"/>
    </source>
</evidence>
<gene>
    <name evidence="2" type="ORF">A3C20_03395</name>
</gene>
<protein>
    <submittedName>
        <fullName evidence="2">Uncharacterized protein</fullName>
    </submittedName>
</protein>